<protein>
    <submittedName>
        <fullName evidence="1">Uncharacterized protein</fullName>
    </submittedName>
</protein>
<dbReference type="EMBL" id="JAUDZE010000001">
    <property type="protein sequence ID" value="MDN0012847.1"/>
    <property type="molecule type" value="Genomic_DNA"/>
</dbReference>
<evidence type="ECO:0000313" key="2">
    <source>
        <dbReference type="Proteomes" id="UP001168524"/>
    </source>
</evidence>
<accession>A0ABT7WJK0</accession>
<organism evidence="1 2">
    <name type="scientific">Acinetobacter thutiue</name>
    <dbReference type="NCBI Taxonomy" id="2998078"/>
    <lineage>
        <taxon>Bacteria</taxon>
        <taxon>Pseudomonadati</taxon>
        <taxon>Pseudomonadota</taxon>
        <taxon>Gammaproteobacteria</taxon>
        <taxon>Moraxellales</taxon>
        <taxon>Moraxellaceae</taxon>
        <taxon>Acinetobacter</taxon>
    </lineage>
</organism>
<dbReference type="RefSeq" id="WP_267979127.1">
    <property type="nucleotide sequence ID" value="NZ_JAPQKF010000001.1"/>
</dbReference>
<reference evidence="1" key="1">
    <citation type="submission" date="2023-06" db="EMBL/GenBank/DDBJ databases">
        <title>Two novel species of Acinetobacter isolated from motorbike repairing workshop in Vietnam.</title>
        <authorList>
            <person name="Le N.T.T."/>
        </authorList>
    </citation>
    <scope>NUCLEOTIDE SEQUENCE</scope>
    <source>
        <strain evidence="1">VNH17</strain>
    </source>
</reference>
<dbReference type="Proteomes" id="UP001168524">
    <property type="component" value="Unassembled WGS sequence"/>
</dbReference>
<gene>
    <name evidence="1" type="ORF">QTA56_01180</name>
</gene>
<comment type="caution">
    <text evidence="1">The sequence shown here is derived from an EMBL/GenBank/DDBJ whole genome shotgun (WGS) entry which is preliminary data.</text>
</comment>
<sequence>MGFFRSAAESNRLHNILLNQKGLLDGFQTERLVEQYAVVSPEIQKLIIQILKERGYSKSEIEQLLKQ</sequence>
<proteinExistence type="predicted"/>
<evidence type="ECO:0000313" key="1">
    <source>
        <dbReference type="EMBL" id="MDN0012847.1"/>
    </source>
</evidence>
<keyword evidence="2" id="KW-1185">Reference proteome</keyword>
<name>A0ABT7WJK0_9GAMM</name>